<feature type="signal peptide" evidence="1">
    <location>
        <begin position="1"/>
        <end position="24"/>
    </location>
</feature>
<sequence length="307" mass="33114">MIRTLTALACASMMLAASTKPAMAQDAVPTVFTRTGQWQLEAADEECRIARVFTNGGRQIALALERNRADPLVRVVLVTDALSFYRTAEELGFTFQPSGEHRSARYITAEMGGGQHYYNLGNVLLAAPPAAGTTPPAPGTPQPVYDRAAEQAYAAGITAIEFNDGLTQPVRLETGSLRAAITALQACQDDLLRTWGLDWERHQTMTRRAAPDGPASDWIPDGAIGFGDFASLSAGRNPFRVMVSAEGRPTACSALWVSLDAAKNERVCNAIMENGRFLPALDAAGQPMASYWIVDFLFGLTPPPPRR</sequence>
<dbReference type="EMBL" id="WTYV01000001">
    <property type="protein sequence ID" value="MXO70587.1"/>
    <property type="molecule type" value="Genomic_DNA"/>
</dbReference>
<gene>
    <name evidence="2" type="ORF">GRI99_02930</name>
</gene>
<dbReference type="Proteomes" id="UP000466966">
    <property type="component" value="Unassembled WGS sequence"/>
</dbReference>
<reference evidence="2 3" key="1">
    <citation type="submission" date="2019-12" db="EMBL/GenBank/DDBJ databases">
        <title>Genomic-based taxomic classification of the family Erythrobacteraceae.</title>
        <authorList>
            <person name="Xu L."/>
        </authorList>
    </citation>
    <scope>NUCLEOTIDE SEQUENCE [LARGE SCALE GENOMIC DNA]</scope>
    <source>
        <strain evidence="2 3">M0322</strain>
    </source>
</reference>
<dbReference type="RefSeq" id="WP_160770489.1">
    <property type="nucleotide sequence ID" value="NZ_WTYV01000001.1"/>
</dbReference>
<proteinExistence type="predicted"/>
<name>A0A844YWY1_9SPHN</name>
<evidence type="ECO:0000313" key="2">
    <source>
        <dbReference type="EMBL" id="MXO70587.1"/>
    </source>
</evidence>
<evidence type="ECO:0000256" key="1">
    <source>
        <dbReference type="SAM" id="SignalP"/>
    </source>
</evidence>
<keyword evidence="1" id="KW-0732">Signal</keyword>
<evidence type="ECO:0000313" key="3">
    <source>
        <dbReference type="Proteomes" id="UP000466966"/>
    </source>
</evidence>
<dbReference type="OrthoDB" id="7585155at2"/>
<keyword evidence="3" id="KW-1185">Reference proteome</keyword>
<feature type="chain" id="PRO_5032327489" description="TonB C-terminal domain-containing protein" evidence="1">
    <location>
        <begin position="25"/>
        <end position="307"/>
    </location>
</feature>
<comment type="caution">
    <text evidence="2">The sequence shown here is derived from an EMBL/GenBank/DDBJ whole genome shotgun (WGS) entry which is preliminary data.</text>
</comment>
<dbReference type="AlphaFoldDB" id="A0A844YWY1"/>
<protein>
    <recommendedName>
        <fullName evidence="4">TonB C-terminal domain-containing protein</fullName>
    </recommendedName>
</protein>
<evidence type="ECO:0008006" key="4">
    <source>
        <dbReference type="Google" id="ProtNLM"/>
    </source>
</evidence>
<organism evidence="2 3">
    <name type="scientific">Alteraurantiacibacter buctensis</name>
    <dbReference type="NCBI Taxonomy" id="1503981"/>
    <lineage>
        <taxon>Bacteria</taxon>
        <taxon>Pseudomonadati</taxon>
        <taxon>Pseudomonadota</taxon>
        <taxon>Alphaproteobacteria</taxon>
        <taxon>Sphingomonadales</taxon>
        <taxon>Erythrobacteraceae</taxon>
        <taxon>Alteraurantiacibacter</taxon>
    </lineage>
</organism>
<accession>A0A844YWY1</accession>